<dbReference type="InterPro" id="IPR014718">
    <property type="entry name" value="GH-type_carb-bd"/>
</dbReference>
<gene>
    <name evidence="1" type="primary">galM</name>
    <name evidence="1" type="ORF">SGLAD_v1c08570</name>
</gene>
<dbReference type="AlphaFoldDB" id="A0A4P7AK61"/>
<evidence type="ECO:0000313" key="1">
    <source>
        <dbReference type="EMBL" id="QBQ08056.1"/>
    </source>
</evidence>
<dbReference type="InterPro" id="IPR008183">
    <property type="entry name" value="Aldose_1/G6P_1-epimerase"/>
</dbReference>
<dbReference type="Proteomes" id="UP000294309">
    <property type="component" value="Chromosome"/>
</dbReference>
<dbReference type="GO" id="GO:0030246">
    <property type="term" value="F:carbohydrate binding"/>
    <property type="evidence" value="ECO:0007669"/>
    <property type="project" value="InterPro"/>
</dbReference>
<dbReference type="Pfam" id="PF01263">
    <property type="entry name" value="Aldose_epim"/>
    <property type="match status" value="1"/>
</dbReference>
<accession>A0A4P7AK61</accession>
<keyword evidence="2" id="KW-1185">Reference proteome</keyword>
<dbReference type="Gene3D" id="2.70.98.10">
    <property type="match status" value="1"/>
</dbReference>
<organism evidence="1 2">
    <name type="scientific">Spiroplasma gladiatoris</name>
    <dbReference type="NCBI Taxonomy" id="2143"/>
    <lineage>
        <taxon>Bacteria</taxon>
        <taxon>Bacillati</taxon>
        <taxon>Mycoplasmatota</taxon>
        <taxon>Mollicutes</taxon>
        <taxon>Entomoplasmatales</taxon>
        <taxon>Spiroplasmataceae</taxon>
        <taxon>Spiroplasma</taxon>
    </lineage>
</organism>
<dbReference type="InterPro" id="IPR011013">
    <property type="entry name" value="Gal_mutarotase_sf_dom"/>
</dbReference>
<dbReference type="RefSeq" id="WP_134298012.1">
    <property type="nucleotide sequence ID" value="NZ_CP038013.1"/>
</dbReference>
<dbReference type="OrthoDB" id="9795355at2"/>
<dbReference type="EMBL" id="CP038013">
    <property type="protein sequence ID" value="QBQ08056.1"/>
    <property type="molecule type" value="Genomic_DNA"/>
</dbReference>
<sequence>MYKLKNELLNVKFEIAKQGLEITSIKHKGIEVLYQQDGSWPKTWPVLFPICGNVTGPFLHNEKDYHTPRHGFFTQIKDWDIEIINEKKAKCMFRAHDQFKDIYPFDFDIIIDLYLEDNKLNYVFEVINVGHETMSYSFGHHPAFKVDKDSKVIFESEQYYTTKTGANGTYLPNQERTGVSEIIISNVDFGDSKSLLFDEFELDKINYLYKDKKITMKFDKNPYFVLWKPNNDMDFICIEPYWGLPDLETRIGNRFRDKLAMRQLEKGESEVINMSIEIE</sequence>
<reference evidence="1 2" key="1">
    <citation type="submission" date="2019-03" db="EMBL/GenBank/DDBJ databases">
        <title>Complete genome sequence of Spiroplasma gladiatoris TG-1 (DSM 22552).</title>
        <authorList>
            <person name="Lin Y.-C."/>
            <person name="Chou L."/>
            <person name="Kuo C.-H."/>
        </authorList>
    </citation>
    <scope>NUCLEOTIDE SEQUENCE [LARGE SCALE GENOMIC DNA]</scope>
    <source>
        <strain evidence="1 2">TG-1</strain>
    </source>
</reference>
<proteinExistence type="predicted"/>
<dbReference type="GO" id="GO:0016853">
    <property type="term" value="F:isomerase activity"/>
    <property type="evidence" value="ECO:0007669"/>
    <property type="project" value="InterPro"/>
</dbReference>
<dbReference type="GO" id="GO:0005975">
    <property type="term" value="P:carbohydrate metabolic process"/>
    <property type="evidence" value="ECO:0007669"/>
    <property type="project" value="InterPro"/>
</dbReference>
<dbReference type="SUPFAM" id="SSF74650">
    <property type="entry name" value="Galactose mutarotase-like"/>
    <property type="match status" value="1"/>
</dbReference>
<protein>
    <submittedName>
        <fullName evidence="1">Aldose 1-epimerase</fullName>
    </submittedName>
</protein>
<name>A0A4P7AK61_9MOLU</name>
<dbReference type="KEGG" id="sgq:SGLAD_v1c08570"/>
<evidence type="ECO:0000313" key="2">
    <source>
        <dbReference type="Proteomes" id="UP000294309"/>
    </source>
</evidence>